<comment type="caution">
    <text evidence="1">The sequence shown here is derived from an EMBL/GenBank/DDBJ whole genome shotgun (WGS) entry which is preliminary data.</text>
</comment>
<dbReference type="Proteomes" id="UP000828390">
    <property type="component" value="Unassembled WGS sequence"/>
</dbReference>
<protein>
    <submittedName>
        <fullName evidence="1">Uncharacterized protein</fullName>
    </submittedName>
</protein>
<keyword evidence="2" id="KW-1185">Reference proteome</keyword>
<reference evidence="1" key="2">
    <citation type="submission" date="2020-11" db="EMBL/GenBank/DDBJ databases">
        <authorList>
            <person name="McCartney M.A."/>
            <person name="Auch B."/>
            <person name="Kono T."/>
            <person name="Mallez S."/>
            <person name="Becker A."/>
            <person name="Gohl D.M."/>
            <person name="Silverstein K.A.T."/>
            <person name="Koren S."/>
            <person name="Bechman K.B."/>
            <person name="Herman A."/>
            <person name="Abrahante J.E."/>
            <person name="Garbe J."/>
        </authorList>
    </citation>
    <scope>NUCLEOTIDE SEQUENCE</scope>
    <source>
        <strain evidence="1">Duluth1</strain>
        <tissue evidence="1">Whole animal</tissue>
    </source>
</reference>
<dbReference type="AlphaFoldDB" id="A0A9D4I1C6"/>
<proteinExistence type="predicted"/>
<accession>A0A9D4I1C6</accession>
<dbReference type="EMBL" id="JAIWYP010000011">
    <property type="protein sequence ID" value="KAH3738746.1"/>
    <property type="molecule type" value="Genomic_DNA"/>
</dbReference>
<gene>
    <name evidence="1" type="ORF">DPMN_045389</name>
</gene>
<sequence>MEVKVHFWNASSSKLSFGHVALEMDDGLYISWWPGSPLKDPWHAFKGTFAKCYPSLDAEVEEHKCEPETYWLLYLDENKLKSWFSGHLEGSCRWDIRFRSCAVVVHKALSEGHDFFKQKSSEFISPAEVIELVRRYALTE</sequence>
<reference evidence="1" key="1">
    <citation type="journal article" date="2019" name="bioRxiv">
        <title>The Genome of the Zebra Mussel, Dreissena polymorpha: A Resource for Invasive Species Research.</title>
        <authorList>
            <person name="McCartney M.A."/>
            <person name="Auch B."/>
            <person name="Kono T."/>
            <person name="Mallez S."/>
            <person name="Zhang Y."/>
            <person name="Obille A."/>
            <person name="Becker A."/>
            <person name="Abrahante J.E."/>
            <person name="Garbe J."/>
            <person name="Badalamenti J.P."/>
            <person name="Herman A."/>
            <person name="Mangelson H."/>
            <person name="Liachko I."/>
            <person name="Sullivan S."/>
            <person name="Sone E.D."/>
            <person name="Koren S."/>
            <person name="Silverstein K.A.T."/>
            <person name="Beckman K.B."/>
            <person name="Gohl D.M."/>
        </authorList>
    </citation>
    <scope>NUCLEOTIDE SEQUENCE</scope>
    <source>
        <strain evidence="1">Duluth1</strain>
        <tissue evidence="1">Whole animal</tissue>
    </source>
</reference>
<name>A0A9D4I1C6_DREPO</name>
<organism evidence="1 2">
    <name type="scientific">Dreissena polymorpha</name>
    <name type="common">Zebra mussel</name>
    <name type="synonym">Mytilus polymorpha</name>
    <dbReference type="NCBI Taxonomy" id="45954"/>
    <lineage>
        <taxon>Eukaryota</taxon>
        <taxon>Metazoa</taxon>
        <taxon>Spiralia</taxon>
        <taxon>Lophotrochozoa</taxon>
        <taxon>Mollusca</taxon>
        <taxon>Bivalvia</taxon>
        <taxon>Autobranchia</taxon>
        <taxon>Heteroconchia</taxon>
        <taxon>Euheterodonta</taxon>
        <taxon>Imparidentia</taxon>
        <taxon>Neoheterodontei</taxon>
        <taxon>Myida</taxon>
        <taxon>Dreissenoidea</taxon>
        <taxon>Dreissenidae</taxon>
        <taxon>Dreissena</taxon>
    </lineage>
</organism>
<evidence type="ECO:0000313" key="2">
    <source>
        <dbReference type="Proteomes" id="UP000828390"/>
    </source>
</evidence>
<evidence type="ECO:0000313" key="1">
    <source>
        <dbReference type="EMBL" id="KAH3738746.1"/>
    </source>
</evidence>